<dbReference type="GO" id="GO:0005829">
    <property type="term" value="C:cytosol"/>
    <property type="evidence" value="ECO:0007669"/>
    <property type="project" value="TreeGrafter"/>
</dbReference>
<dbReference type="UniPathway" id="UPA00109">
    <property type="reaction ID" value="UER00189"/>
</dbReference>
<dbReference type="InterPro" id="IPR035990">
    <property type="entry name" value="TIM_sf"/>
</dbReference>
<dbReference type="InterPro" id="IPR020861">
    <property type="entry name" value="Triosephosphate_isomerase_AS"/>
</dbReference>
<dbReference type="InterPro" id="IPR000652">
    <property type="entry name" value="Triosephosphate_isomerase"/>
</dbReference>
<dbReference type="PROSITE" id="PS00171">
    <property type="entry name" value="TIM_1"/>
    <property type="match status" value="1"/>
</dbReference>
<comment type="catalytic activity">
    <reaction evidence="4">
        <text>D-glyceraldehyde 3-phosphate = dihydroxyacetone phosphate</text>
        <dbReference type="Rhea" id="RHEA:18585"/>
        <dbReference type="ChEBI" id="CHEBI:57642"/>
        <dbReference type="ChEBI" id="CHEBI:59776"/>
        <dbReference type="EC" id="5.3.1.1"/>
    </reaction>
</comment>
<dbReference type="InterPro" id="IPR022896">
    <property type="entry name" value="TrioseP_Isoase_bac/euk"/>
</dbReference>
<evidence type="ECO:0000313" key="5">
    <source>
        <dbReference type="EMBL" id="KAF2076550.1"/>
    </source>
</evidence>
<accession>A0A8J4PZW5</accession>
<dbReference type="UniPathway" id="UPA00138"/>
<sequence length="255" mass="27417">MTTRTFFVGGNHKCNGNKASIKALVSELNKVESKSNVEIIIAPPSIYLDYTQSLVDSGKIQLSAQNCYSETKGAFTGEIAAEMVKDLNINWVIIGHSERRSIFGESGELLAKKTKHAIDIGLKVIFCIGEQLADRQSSKTEAVLSAQLGDLKSLDKKQWDSIVIAYEPVWAIGTGVTATPDQAQDTHKYVRSWLKDNIDETVAAKTSIMYGGSVGAANCNALAEKPDVDGFLVGGASLIATDFSTIIKSASPKTI</sequence>
<dbReference type="EMBL" id="AJWJ01000057">
    <property type="protein sequence ID" value="KAF2076550.1"/>
    <property type="molecule type" value="Genomic_DNA"/>
</dbReference>
<keyword evidence="4" id="KW-0312">Gluconeogenesis</keyword>
<evidence type="ECO:0000256" key="4">
    <source>
        <dbReference type="RuleBase" id="RU363013"/>
    </source>
</evidence>
<comment type="pathway">
    <text evidence="4">Carbohydrate biosynthesis; gluconeogenesis.</text>
</comment>
<dbReference type="AlphaFoldDB" id="A0A8J4PZW5"/>
<dbReference type="NCBIfam" id="TIGR00419">
    <property type="entry name" value="tim"/>
    <property type="match status" value="1"/>
</dbReference>
<comment type="caution">
    <text evidence="5">The sequence shown here is derived from an EMBL/GenBank/DDBJ whole genome shotgun (WGS) entry which is preliminary data.</text>
</comment>
<keyword evidence="3 4" id="KW-0413">Isomerase</keyword>
<keyword evidence="6" id="KW-1185">Reference proteome</keyword>
<gene>
    <name evidence="5" type="ORF">CYY_002164</name>
</gene>
<dbReference type="CDD" id="cd00311">
    <property type="entry name" value="TIM"/>
    <property type="match status" value="1"/>
</dbReference>
<keyword evidence="4" id="KW-0324">Glycolysis</keyword>
<dbReference type="Gene3D" id="3.20.20.70">
    <property type="entry name" value="Aldolase class I"/>
    <property type="match status" value="1"/>
</dbReference>
<reference evidence="5" key="1">
    <citation type="submission" date="2020-01" db="EMBL/GenBank/DDBJ databases">
        <title>Development of genomics and gene disruption for Polysphondylium violaceum indicates a role for the polyketide synthase stlB in stalk morphogenesis.</title>
        <authorList>
            <person name="Narita B."/>
            <person name="Kawabe Y."/>
            <person name="Kin K."/>
            <person name="Saito T."/>
            <person name="Gibbs R."/>
            <person name="Kuspa A."/>
            <person name="Muzny D."/>
            <person name="Queller D."/>
            <person name="Richards S."/>
            <person name="Strassman J."/>
            <person name="Sucgang R."/>
            <person name="Worley K."/>
            <person name="Schaap P."/>
        </authorList>
    </citation>
    <scope>NUCLEOTIDE SEQUENCE</scope>
    <source>
        <strain evidence="5">QSvi11</strain>
    </source>
</reference>
<dbReference type="InterPro" id="IPR013785">
    <property type="entry name" value="Aldolase_TIM"/>
</dbReference>
<dbReference type="HAMAP" id="MF_00147_B">
    <property type="entry name" value="TIM_B"/>
    <property type="match status" value="1"/>
</dbReference>
<dbReference type="GO" id="GO:0004807">
    <property type="term" value="F:triose-phosphate isomerase activity"/>
    <property type="evidence" value="ECO:0007669"/>
    <property type="project" value="UniProtKB-EC"/>
</dbReference>
<dbReference type="GO" id="GO:0006094">
    <property type="term" value="P:gluconeogenesis"/>
    <property type="evidence" value="ECO:0007669"/>
    <property type="project" value="UniProtKB-UniPathway"/>
</dbReference>
<dbReference type="FunFam" id="3.20.20.70:FF:000025">
    <property type="entry name" value="Triosephosphate isomerase"/>
    <property type="match status" value="1"/>
</dbReference>
<protein>
    <recommendedName>
        <fullName evidence="4">Triosephosphate isomerase</fullName>
        <ecNumber evidence="4">5.3.1.1</ecNumber>
    </recommendedName>
</protein>
<dbReference type="GO" id="GO:0046166">
    <property type="term" value="P:glyceraldehyde-3-phosphate biosynthetic process"/>
    <property type="evidence" value="ECO:0007669"/>
    <property type="project" value="TreeGrafter"/>
</dbReference>
<comment type="pathway">
    <text evidence="4">Carbohydrate degradation; glycolysis; D-glyceraldehyde 3-phosphate from glycerone phosphate: step 1/1.</text>
</comment>
<dbReference type="GO" id="GO:0006096">
    <property type="term" value="P:glycolytic process"/>
    <property type="evidence" value="ECO:0007669"/>
    <property type="project" value="UniProtKB-UniPathway"/>
</dbReference>
<comment type="similarity">
    <text evidence="1 4">Belongs to the triosephosphate isomerase family.</text>
</comment>
<dbReference type="Proteomes" id="UP000695562">
    <property type="component" value="Unassembled WGS sequence"/>
</dbReference>
<dbReference type="PANTHER" id="PTHR21139:SF2">
    <property type="entry name" value="TRIOSEPHOSPHATE ISOMERASE"/>
    <property type="match status" value="1"/>
</dbReference>
<organism evidence="5 6">
    <name type="scientific">Polysphondylium violaceum</name>
    <dbReference type="NCBI Taxonomy" id="133409"/>
    <lineage>
        <taxon>Eukaryota</taxon>
        <taxon>Amoebozoa</taxon>
        <taxon>Evosea</taxon>
        <taxon>Eumycetozoa</taxon>
        <taxon>Dictyostelia</taxon>
        <taxon>Dictyosteliales</taxon>
        <taxon>Dictyosteliaceae</taxon>
        <taxon>Polysphondylium</taxon>
    </lineage>
</organism>
<dbReference type="OrthoDB" id="6715177at2759"/>
<dbReference type="EC" id="5.3.1.1" evidence="4"/>
<dbReference type="PROSITE" id="PS51440">
    <property type="entry name" value="TIM_2"/>
    <property type="match status" value="1"/>
</dbReference>
<dbReference type="PANTHER" id="PTHR21139">
    <property type="entry name" value="TRIOSEPHOSPHATE ISOMERASE"/>
    <property type="match status" value="1"/>
</dbReference>
<comment type="subunit">
    <text evidence="2">Homodimer.</text>
</comment>
<evidence type="ECO:0000256" key="2">
    <source>
        <dbReference type="ARBA" id="ARBA00011738"/>
    </source>
</evidence>
<evidence type="ECO:0000256" key="1">
    <source>
        <dbReference type="ARBA" id="ARBA00007422"/>
    </source>
</evidence>
<proteinExistence type="inferred from homology"/>
<evidence type="ECO:0000256" key="3">
    <source>
        <dbReference type="ARBA" id="ARBA00023235"/>
    </source>
</evidence>
<dbReference type="GO" id="GO:0019563">
    <property type="term" value="P:glycerol catabolic process"/>
    <property type="evidence" value="ECO:0007669"/>
    <property type="project" value="TreeGrafter"/>
</dbReference>
<dbReference type="Pfam" id="PF00121">
    <property type="entry name" value="TIM"/>
    <property type="match status" value="1"/>
</dbReference>
<dbReference type="SUPFAM" id="SSF51351">
    <property type="entry name" value="Triosephosphate isomerase (TIM)"/>
    <property type="match status" value="1"/>
</dbReference>
<name>A0A8J4PZW5_9MYCE</name>
<evidence type="ECO:0000313" key="6">
    <source>
        <dbReference type="Proteomes" id="UP000695562"/>
    </source>
</evidence>